<sequence length="127" mass="14579">MEEIQNRSYREDVGSPLEVASSPSRTRIVFAAMRPYVPEGGKCAQGMRMYTRISLERVLETLDSARETPKRAVLLSPLIEAQGDVTERVTRYEDIEERRYCDGTQPRQHHKYSHDVDPGCSIVRPVR</sequence>
<gene>
    <name evidence="1" type="ORF">WN51_07190</name>
</gene>
<proteinExistence type="predicted"/>
<dbReference type="Proteomes" id="UP000053105">
    <property type="component" value="Unassembled WGS sequence"/>
</dbReference>
<dbReference type="AlphaFoldDB" id="A0A0N0BJJ0"/>
<organism evidence="1 2">
    <name type="scientific">Melipona quadrifasciata</name>
    <dbReference type="NCBI Taxonomy" id="166423"/>
    <lineage>
        <taxon>Eukaryota</taxon>
        <taxon>Metazoa</taxon>
        <taxon>Ecdysozoa</taxon>
        <taxon>Arthropoda</taxon>
        <taxon>Hexapoda</taxon>
        <taxon>Insecta</taxon>
        <taxon>Pterygota</taxon>
        <taxon>Neoptera</taxon>
        <taxon>Endopterygota</taxon>
        <taxon>Hymenoptera</taxon>
        <taxon>Apocrita</taxon>
        <taxon>Aculeata</taxon>
        <taxon>Apoidea</taxon>
        <taxon>Anthophila</taxon>
        <taxon>Apidae</taxon>
        <taxon>Melipona</taxon>
    </lineage>
</organism>
<name>A0A0N0BJJ0_9HYME</name>
<dbReference type="EMBL" id="KQ435714">
    <property type="protein sequence ID" value="KOX79188.1"/>
    <property type="molecule type" value="Genomic_DNA"/>
</dbReference>
<evidence type="ECO:0000313" key="1">
    <source>
        <dbReference type="EMBL" id="KOX79188.1"/>
    </source>
</evidence>
<evidence type="ECO:0000313" key="2">
    <source>
        <dbReference type="Proteomes" id="UP000053105"/>
    </source>
</evidence>
<keyword evidence="2" id="KW-1185">Reference proteome</keyword>
<protein>
    <submittedName>
        <fullName evidence="1">Uncharacterized protein</fullName>
    </submittedName>
</protein>
<reference evidence="1 2" key="1">
    <citation type="submission" date="2015-07" db="EMBL/GenBank/DDBJ databases">
        <title>The genome of Melipona quadrifasciata.</title>
        <authorList>
            <person name="Pan H."/>
            <person name="Kapheim K."/>
        </authorList>
    </citation>
    <scope>NUCLEOTIDE SEQUENCE [LARGE SCALE GENOMIC DNA]</scope>
    <source>
        <strain evidence="1">0111107301</strain>
        <tissue evidence="1">Whole body</tissue>
    </source>
</reference>
<accession>A0A0N0BJJ0</accession>